<keyword evidence="2" id="KW-1185">Reference proteome</keyword>
<sequence length="75" mass="8565">MFSRVTAAHWRTQPLCPPLILDQISSREADLADLDSTKHFWITLGSKISFDVYRPVVDWWTYKMCAGSGSEAAWC</sequence>
<name>W2TVX4_NECAM</name>
<dbReference type="AlphaFoldDB" id="W2TVX4"/>
<dbReference type="KEGG" id="nai:NECAME_06206"/>
<dbReference type="Proteomes" id="UP000053676">
    <property type="component" value="Unassembled WGS sequence"/>
</dbReference>
<organism evidence="1 2">
    <name type="scientific">Necator americanus</name>
    <name type="common">Human hookworm</name>
    <dbReference type="NCBI Taxonomy" id="51031"/>
    <lineage>
        <taxon>Eukaryota</taxon>
        <taxon>Metazoa</taxon>
        <taxon>Ecdysozoa</taxon>
        <taxon>Nematoda</taxon>
        <taxon>Chromadorea</taxon>
        <taxon>Rhabditida</taxon>
        <taxon>Rhabditina</taxon>
        <taxon>Rhabditomorpha</taxon>
        <taxon>Strongyloidea</taxon>
        <taxon>Ancylostomatidae</taxon>
        <taxon>Bunostominae</taxon>
        <taxon>Necator</taxon>
    </lineage>
</organism>
<evidence type="ECO:0000313" key="2">
    <source>
        <dbReference type="Proteomes" id="UP000053676"/>
    </source>
</evidence>
<evidence type="ECO:0000313" key="1">
    <source>
        <dbReference type="EMBL" id="ETN85789.1"/>
    </source>
</evidence>
<reference evidence="2" key="1">
    <citation type="journal article" date="2014" name="Nat. Genet.">
        <title>Genome of the human hookworm Necator americanus.</title>
        <authorList>
            <person name="Tang Y.T."/>
            <person name="Gao X."/>
            <person name="Rosa B.A."/>
            <person name="Abubucker S."/>
            <person name="Hallsworth-Pepin K."/>
            <person name="Martin J."/>
            <person name="Tyagi R."/>
            <person name="Heizer E."/>
            <person name="Zhang X."/>
            <person name="Bhonagiri-Palsikar V."/>
            <person name="Minx P."/>
            <person name="Warren W.C."/>
            <person name="Wang Q."/>
            <person name="Zhan B."/>
            <person name="Hotez P.J."/>
            <person name="Sternberg P.W."/>
            <person name="Dougall A."/>
            <person name="Gaze S.T."/>
            <person name="Mulvenna J."/>
            <person name="Sotillo J."/>
            <person name="Ranganathan S."/>
            <person name="Rabelo E.M."/>
            <person name="Wilson R.K."/>
            <person name="Felgner P.L."/>
            <person name="Bethony J."/>
            <person name="Hawdon J.M."/>
            <person name="Gasser R.B."/>
            <person name="Loukas A."/>
            <person name="Mitreva M."/>
        </authorList>
    </citation>
    <scope>NUCLEOTIDE SEQUENCE [LARGE SCALE GENOMIC DNA]</scope>
</reference>
<dbReference type="EMBL" id="KI657667">
    <property type="protein sequence ID" value="ETN85789.1"/>
    <property type="molecule type" value="Genomic_DNA"/>
</dbReference>
<protein>
    <submittedName>
        <fullName evidence="1">Uncharacterized protein</fullName>
    </submittedName>
</protein>
<accession>W2TVX4</accession>
<gene>
    <name evidence="1" type="ORF">NECAME_06206</name>
</gene>
<proteinExistence type="predicted"/>